<evidence type="ECO:0000313" key="3">
    <source>
        <dbReference type="Proteomes" id="UP000237000"/>
    </source>
</evidence>
<keyword evidence="1" id="KW-1133">Transmembrane helix</keyword>
<feature type="non-terminal residue" evidence="2">
    <location>
        <position position="1"/>
    </location>
</feature>
<gene>
    <name evidence="2" type="ORF">TorRG33x02_280000</name>
</gene>
<dbReference type="InParanoid" id="A0A2P5CMI6"/>
<reference evidence="3" key="1">
    <citation type="submission" date="2016-06" db="EMBL/GenBank/DDBJ databases">
        <title>Parallel loss of symbiosis genes in relatives of nitrogen-fixing non-legume Parasponia.</title>
        <authorList>
            <person name="Van Velzen R."/>
            <person name="Holmer R."/>
            <person name="Bu F."/>
            <person name="Rutten L."/>
            <person name="Van Zeijl A."/>
            <person name="Liu W."/>
            <person name="Santuari L."/>
            <person name="Cao Q."/>
            <person name="Sharma T."/>
            <person name="Shen D."/>
            <person name="Roswanjaya Y."/>
            <person name="Wardhani T."/>
            <person name="Kalhor M.S."/>
            <person name="Jansen J."/>
            <person name="Van den Hoogen J."/>
            <person name="Gungor B."/>
            <person name="Hartog M."/>
            <person name="Hontelez J."/>
            <person name="Verver J."/>
            <person name="Yang W.-C."/>
            <person name="Schijlen E."/>
            <person name="Repin R."/>
            <person name="Schilthuizen M."/>
            <person name="Schranz E."/>
            <person name="Heidstra R."/>
            <person name="Miyata K."/>
            <person name="Fedorova E."/>
            <person name="Kohlen W."/>
            <person name="Bisseling T."/>
            <person name="Smit S."/>
            <person name="Geurts R."/>
        </authorList>
    </citation>
    <scope>NUCLEOTIDE SEQUENCE [LARGE SCALE GENOMIC DNA]</scope>
    <source>
        <strain evidence="3">cv. RG33-2</strain>
    </source>
</reference>
<keyword evidence="1" id="KW-0472">Membrane</keyword>
<keyword evidence="1" id="KW-0812">Transmembrane</keyword>
<evidence type="ECO:0000313" key="2">
    <source>
        <dbReference type="EMBL" id="PON62226.1"/>
    </source>
</evidence>
<protein>
    <submittedName>
        <fullName evidence="2">Uncharacterized protein</fullName>
    </submittedName>
</protein>
<dbReference type="Proteomes" id="UP000237000">
    <property type="component" value="Unassembled WGS sequence"/>
</dbReference>
<feature type="transmembrane region" description="Helical" evidence="1">
    <location>
        <begin position="62"/>
        <end position="82"/>
    </location>
</feature>
<sequence>SLLAANDVEAPKRQPNYNYINLQGQAPGYTSKDHEYNTHGQRGKRAFVSLIKLYLGRRKTHLPLFLSLKLYTYIYISIYLYITSLSLSP</sequence>
<proteinExistence type="predicted"/>
<accession>A0A2P5CMI6</accession>
<dbReference type="AlphaFoldDB" id="A0A2P5CMI6"/>
<organism evidence="2 3">
    <name type="scientific">Trema orientale</name>
    <name type="common">Charcoal tree</name>
    <name type="synonym">Celtis orientalis</name>
    <dbReference type="NCBI Taxonomy" id="63057"/>
    <lineage>
        <taxon>Eukaryota</taxon>
        <taxon>Viridiplantae</taxon>
        <taxon>Streptophyta</taxon>
        <taxon>Embryophyta</taxon>
        <taxon>Tracheophyta</taxon>
        <taxon>Spermatophyta</taxon>
        <taxon>Magnoliopsida</taxon>
        <taxon>eudicotyledons</taxon>
        <taxon>Gunneridae</taxon>
        <taxon>Pentapetalae</taxon>
        <taxon>rosids</taxon>
        <taxon>fabids</taxon>
        <taxon>Rosales</taxon>
        <taxon>Cannabaceae</taxon>
        <taxon>Trema</taxon>
    </lineage>
</organism>
<evidence type="ECO:0000256" key="1">
    <source>
        <dbReference type="SAM" id="Phobius"/>
    </source>
</evidence>
<name>A0A2P5CMI6_TREOI</name>
<comment type="caution">
    <text evidence="2">The sequence shown here is derived from an EMBL/GenBank/DDBJ whole genome shotgun (WGS) entry which is preliminary data.</text>
</comment>
<dbReference type="OrthoDB" id="10372214at2759"/>
<keyword evidence="3" id="KW-1185">Reference proteome</keyword>
<dbReference type="EMBL" id="JXTC01000349">
    <property type="protein sequence ID" value="PON62226.1"/>
    <property type="molecule type" value="Genomic_DNA"/>
</dbReference>